<dbReference type="EMBL" id="FMZM01000009">
    <property type="protein sequence ID" value="SDD59645.1"/>
    <property type="molecule type" value="Genomic_DNA"/>
</dbReference>
<evidence type="ECO:0000313" key="2">
    <source>
        <dbReference type="Proteomes" id="UP000199034"/>
    </source>
</evidence>
<keyword evidence="2" id="KW-1185">Reference proteome</keyword>
<proteinExistence type="predicted"/>
<accession>A0A1G6W3P0</accession>
<evidence type="ECO:0000313" key="1">
    <source>
        <dbReference type="EMBL" id="SDD59645.1"/>
    </source>
</evidence>
<gene>
    <name evidence="1" type="ORF">SAMN05421872_109132</name>
</gene>
<sequence length="64" mass="6809">MVTAALLVFEDGRKEFVDSVHVHTPRDGCLLLATGAPGAGLDAAVVRAVPVAWLRYVETCGRDD</sequence>
<dbReference type="RefSeq" id="WP_090858802.1">
    <property type="nucleotide sequence ID" value="NZ_FMZM01000009.1"/>
</dbReference>
<reference evidence="1 2" key="1">
    <citation type="submission" date="2016-10" db="EMBL/GenBank/DDBJ databases">
        <authorList>
            <person name="de Groot N.N."/>
        </authorList>
    </citation>
    <scope>NUCLEOTIDE SEQUENCE [LARGE SCALE GENOMIC DNA]</scope>
    <source>
        <strain evidence="1 2">CGMCC 4.6858</strain>
    </source>
</reference>
<organism evidence="1 2">
    <name type="scientific">Nocardioides lianchengensis</name>
    <dbReference type="NCBI Taxonomy" id="1045774"/>
    <lineage>
        <taxon>Bacteria</taxon>
        <taxon>Bacillati</taxon>
        <taxon>Actinomycetota</taxon>
        <taxon>Actinomycetes</taxon>
        <taxon>Propionibacteriales</taxon>
        <taxon>Nocardioidaceae</taxon>
        <taxon>Nocardioides</taxon>
    </lineage>
</organism>
<dbReference type="Proteomes" id="UP000199034">
    <property type="component" value="Unassembled WGS sequence"/>
</dbReference>
<name>A0A1G6W3P0_9ACTN</name>
<protein>
    <submittedName>
        <fullName evidence="1">Uncharacterized protein</fullName>
    </submittedName>
</protein>
<dbReference type="AlphaFoldDB" id="A0A1G6W3P0"/>